<dbReference type="PROSITE" id="PS50234">
    <property type="entry name" value="VWFA"/>
    <property type="match status" value="2"/>
</dbReference>
<sequence length="431" mass="47562">MKLLYFIFLLFLTVDGSNICNRIPCSPKRLYADIVSVIDSSSSMENGLFDGVKQFLYDIANNVTLGSDNDNTQMAFYTFSKAAKSYGKLKDGNDKNTVLDIINNLSLDDFGERSIDKALDLEEQEVDAKNGLRYGAKKILIIFSGNSFTGSLPSTNNVLGKLQSKYDHIISIGVGINGVKNNFDELNNIASDPTELFFTPSPDQLGFIYPAVLQRGCSNYMPSITTPKPPPAPTQAPSVPCQISSLSYDIYLLIDNSNYLDSTTFTLVKKQLYNFISPYSIGNLTEVSVFGVALNTQEYYTSFENLQKPNYVLSAITNLVQEPNNGQAISLTLNVIKNNVFGRIGKNGKKQLIIYVTDNSNFDSDPSYTLSTLTSQYGVKRLVIRTSGDANLDILTKFSGGSQCVYDVPSKRISGIAAWLQNETCRETFCV</sequence>
<feature type="signal peptide" evidence="1">
    <location>
        <begin position="1"/>
        <end position="16"/>
    </location>
</feature>
<feature type="domain" description="VWFA" evidence="2">
    <location>
        <begin position="249"/>
        <end position="424"/>
    </location>
</feature>
<feature type="domain" description="VWFA" evidence="2">
    <location>
        <begin position="33"/>
        <end position="212"/>
    </location>
</feature>
<dbReference type="InterPro" id="IPR002035">
    <property type="entry name" value="VWF_A"/>
</dbReference>
<dbReference type="PANTHER" id="PTHR24020">
    <property type="entry name" value="COLLAGEN ALPHA"/>
    <property type="match status" value="1"/>
</dbReference>
<evidence type="ECO:0000259" key="2">
    <source>
        <dbReference type="PROSITE" id="PS50234"/>
    </source>
</evidence>
<keyword evidence="1" id="KW-0732">Signal</keyword>
<dbReference type="AlphaFoldDB" id="A0A0K0EFU8"/>
<reference evidence="4" key="1">
    <citation type="submission" date="2015-08" db="UniProtKB">
        <authorList>
            <consortium name="WormBaseParasite"/>
        </authorList>
    </citation>
    <scope>IDENTIFICATION</scope>
</reference>
<dbReference type="InterPro" id="IPR036465">
    <property type="entry name" value="vWFA_dom_sf"/>
</dbReference>
<keyword evidence="3" id="KW-1185">Reference proteome</keyword>
<evidence type="ECO:0000313" key="5">
    <source>
        <dbReference type="WBParaSite" id="TCONS_00001695.p1"/>
    </source>
</evidence>
<evidence type="ECO:0000256" key="1">
    <source>
        <dbReference type="SAM" id="SignalP"/>
    </source>
</evidence>
<dbReference type="SMART" id="SM00327">
    <property type="entry name" value="VWA"/>
    <property type="match status" value="2"/>
</dbReference>
<evidence type="ECO:0000313" key="3">
    <source>
        <dbReference type="Proteomes" id="UP000035681"/>
    </source>
</evidence>
<feature type="chain" id="PRO_5005328218" evidence="1">
    <location>
        <begin position="17"/>
        <end position="431"/>
    </location>
</feature>
<organism evidence="4">
    <name type="scientific">Strongyloides stercoralis</name>
    <name type="common">Threadworm</name>
    <dbReference type="NCBI Taxonomy" id="6248"/>
    <lineage>
        <taxon>Eukaryota</taxon>
        <taxon>Metazoa</taxon>
        <taxon>Ecdysozoa</taxon>
        <taxon>Nematoda</taxon>
        <taxon>Chromadorea</taxon>
        <taxon>Rhabditida</taxon>
        <taxon>Tylenchina</taxon>
        <taxon>Panagrolaimomorpha</taxon>
        <taxon>Strongyloidoidea</taxon>
        <taxon>Strongyloididae</taxon>
        <taxon>Strongyloides</taxon>
    </lineage>
</organism>
<evidence type="ECO:0000313" key="4">
    <source>
        <dbReference type="WBParaSite" id="SSTP_0000835500.1"/>
    </source>
</evidence>
<name>A0A0K0EFU8_STRER</name>
<protein>
    <submittedName>
        <fullName evidence="4 5">VWFA domain-containing protein</fullName>
    </submittedName>
</protein>
<dbReference type="CDD" id="cd00198">
    <property type="entry name" value="vWFA"/>
    <property type="match status" value="1"/>
</dbReference>
<dbReference type="WBParaSite" id="TCONS_00001695.p1">
    <property type="protein sequence ID" value="TCONS_00001695.p1"/>
    <property type="gene ID" value="XLOC_001573"/>
</dbReference>
<dbReference type="Pfam" id="PF00092">
    <property type="entry name" value="VWA"/>
    <property type="match status" value="2"/>
</dbReference>
<accession>A0A0K0EFU8</accession>
<dbReference type="Gene3D" id="3.40.50.410">
    <property type="entry name" value="von Willebrand factor, type A domain"/>
    <property type="match status" value="2"/>
</dbReference>
<dbReference type="WBParaSite" id="SSTP_0000835500.1">
    <property type="protein sequence ID" value="SSTP_0000835500.1"/>
    <property type="gene ID" value="SSTP_0000835500"/>
</dbReference>
<dbReference type="SUPFAM" id="SSF53300">
    <property type="entry name" value="vWA-like"/>
    <property type="match status" value="2"/>
</dbReference>
<dbReference type="CDD" id="cd01450">
    <property type="entry name" value="vWFA_subfamily_ECM"/>
    <property type="match status" value="1"/>
</dbReference>
<dbReference type="InterPro" id="IPR050525">
    <property type="entry name" value="ECM_Assembly_Org"/>
</dbReference>
<proteinExistence type="predicted"/>
<dbReference type="Proteomes" id="UP000035681">
    <property type="component" value="Unplaced"/>
</dbReference>